<evidence type="ECO:0000256" key="3">
    <source>
        <dbReference type="ARBA" id="ARBA00022448"/>
    </source>
</evidence>
<evidence type="ECO:0000256" key="6">
    <source>
        <dbReference type="ARBA" id="ARBA00022989"/>
    </source>
</evidence>
<protein>
    <submittedName>
        <fullName evidence="9">GerAB/ArcD/ProY family transporter</fullName>
    </submittedName>
</protein>
<comment type="caution">
    <text evidence="9">The sequence shown here is derived from an EMBL/GenBank/DDBJ whole genome shotgun (WGS) entry which is preliminary data.</text>
</comment>
<dbReference type="PANTHER" id="PTHR34975">
    <property type="entry name" value="SPORE GERMINATION PROTEIN A2"/>
    <property type="match status" value="1"/>
</dbReference>
<dbReference type="Pfam" id="PF03845">
    <property type="entry name" value="Spore_permease"/>
    <property type="match status" value="1"/>
</dbReference>
<proteinExistence type="inferred from homology"/>
<dbReference type="AlphaFoldDB" id="A0A926KVF8"/>
<dbReference type="NCBIfam" id="TIGR00912">
    <property type="entry name" value="2A0309"/>
    <property type="match status" value="1"/>
</dbReference>
<evidence type="ECO:0000256" key="2">
    <source>
        <dbReference type="ARBA" id="ARBA00007998"/>
    </source>
</evidence>
<feature type="transmembrane region" description="Helical" evidence="8">
    <location>
        <begin position="114"/>
        <end position="133"/>
    </location>
</feature>
<dbReference type="Proteomes" id="UP000650466">
    <property type="component" value="Unassembled WGS sequence"/>
</dbReference>
<feature type="transmembrane region" description="Helical" evidence="8">
    <location>
        <begin position="38"/>
        <end position="59"/>
    </location>
</feature>
<dbReference type="InterPro" id="IPR004761">
    <property type="entry name" value="Spore_GerAB"/>
</dbReference>
<evidence type="ECO:0000256" key="1">
    <source>
        <dbReference type="ARBA" id="ARBA00004141"/>
    </source>
</evidence>
<name>A0A926KVF8_9BACL</name>
<feature type="transmembrane region" description="Helical" evidence="8">
    <location>
        <begin position="271"/>
        <end position="296"/>
    </location>
</feature>
<evidence type="ECO:0000313" key="9">
    <source>
        <dbReference type="EMBL" id="MBD0382928.1"/>
    </source>
</evidence>
<dbReference type="GO" id="GO:0016020">
    <property type="term" value="C:membrane"/>
    <property type="evidence" value="ECO:0007669"/>
    <property type="project" value="UniProtKB-SubCell"/>
</dbReference>
<evidence type="ECO:0000256" key="5">
    <source>
        <dbReference type="ARBA" id="ARBA00022692"/>
    </source>
</evidence>
<comment type="similarity">
    <text evidence="2">Belongs to the amino acid-polyamine-organocation (APC) superfamily. Spore germination protein (SGP) (TC 2.A.3.9) family.</text>
</comment>
<keyword evidence="5 8" id="KW-0812">Transmembrane</keyword>
<accession>A0A926KVF8</accession>
<keyword evidence="4" id="KW-0309">Germination</keyword>
<gene>
    <name evidence="9" type="ORF">ICC18_22725</name>
</gene>
<dbReference type="PANTHER" id="PTHR34975:SF2">
    <property type="entry name" value="SPORE GERMINATION PROTEIN A2"/>
    <property type="match status" value="1"/>
</dbReference>
<keyword evidence="10" id="KW-1185">Reference proteome</keyword>
<evidence type="ECO:0000256" key="8">
    <source>
        <dbReference type="SAM" id="Phobius"/>
    </source>
</evidence>
<evidence type="ECO:0000256" key="4">
    <source>
        <dbReference type="ARBA" id="ARBA00022544"/>
    </source>
</evidence>
<feature type="transmembrane region" description="Helical" evidence="8">
    <location>
        <begin position="218"/>
        <end position="236"/>
    </location>
</feature>
<organism evidence="9 10">
    <name type="scientific">Paenibacillus sedimenti</name>
    <dbReference type="NCBI Taxonomy" id="2770274"/>
    <lineage>
        <taxon>Bacteria</taxon>
        <taxon>Bacillati</taxon>
        <taxon>Bacillota</taxon>
        <taxon>Bacilli</taxon>
        <taxon>Bacillales</taxon>
        <taxon>Paenibacillaceae</taxon>
        <taxon>Paenibacillus</taxon>
    </lineage>
</organism>
<feature type="transmembrane region" description="Helical" evidence="8">
    <location>
        <begin position="340"/>
        <end position="359"/>
    </location>
</feature>
<feature type="transmembrane region" description="Helical" evidence="8">
    <location>
        <begin position="308"/>
        <end position="328"/>
    </location>
</feature>
<keyword evidence="6 8" id="KW-1133">Transmembrane helix</keyword>
<reference evidence="9" key="1">
    <citation type="submission" date="2020-09" db="EMBL/GenBank/DDBJ databases">
        <title>Draft Genome Sequence of Paenibacillus sp. WST5.</title>
        <authorList>
            <person name="Bao Z."/>
        </authorList>
    </citation>
    <scope>NUCLEOTIDE SEQUENCE</scope>
    <source>
        <strain evidence="9">WST5</strain>
    </source>
</reference>
<feature type="transmembrane region" description="Helical" evidence="8">
    <location>
        <begin position="71"/>
        <end position="94"/>
    </location>
</feature>
<sequence length="369" mass="41222">MSGKTVINPNQLFAMLLLFEAFGTALVVPIGFRVGQGVWLAILIAMPAGILLYLLYDYLLRQYPDLILSGYLRVIFGNYIGSLFSLIYINYFVYNAARILREGGDLLISASYDRTPSLVVHAVMIAAVIYILHKGIEVFFRLAEIYIIIILTLASIATLTILLSGVFEPRNLLPLTGEGWTSILRSAYPYIFTFPFSELICFTTILPHLNNVHSARKIGLTAIIISAAILSMTHAMDVAVLGDEIYSRTTFPLFTTISIVRIGEFLQRLDAIVMLTLIIGVFFKMSVYCYAVMALVSDIFKIAEQRKLAYPVGIVVLFLSIMSAWSFPEHNEEGQVGLEIILPSLSVVIPVLAIIIHWIRKRLNLYPAN</sequence>
<comment type="subcellular location">
    <subcellularLocation>
        <location evidence="1">Membrane</location>
        <topology evidence="1">Multi-pass membrane protein</topology>
    </subcellularLocation>
</comment>
<dbReference type="GO" id="GO:0009847">
    <property type="term" value="P:spore germination"/>
    <property type="evidence" value="ECO:0007669"/>
    <property type="project" value="InterPro"/>
</dbReference>
<keyword evidence="7 8" id="KW-0472">Membrane</keyword>
<feature type="transmembrane region" description="Helical" evidence="8">
    <location>
        <begin position="12"/>
        <end position="32"/>
    </location>
</feature>
<keyword evidence="3" id="KW-0813">Transport</keyword>
<dbReference type="EMBL" id="JACVVD010000009">
    <property type="protein sequence ID" value="MBD0382928.1"/>
    <property type="molecule type" value="Genomic_DNA"/>
</dbReference>
<feature type="transmembrane region" description="Helical" evidence="8">
    <location>
        <begin position="145"/>
        <end position="167"/>
    </location>
</feature>
<evidence type="ECO:0000313" key="10">
    <source>
        <dbReference type="Proteomes" id="UP000650466"/>
    </source>
</evidence>
<feature type="transmembrane region" description="Helical" evidence="8">
    <location>
        <begin position="187"/>
        <end position="206"/>
    </location>
</feature>
<dbReference type="RefSeq" id="WP_188176719.1">
    <property type="nucleotide sequence ID" value="NZ_JACVVD010000009.1"/>
</dbReference>
<evidence type="ECO:0000256" key="7">
    <source>
        <dbReference type="ARBA" id="ARBA00023136"/>
    </source>
</evidence>